<dbReference type="InterPro" id="IPR036047">
    <property type="entry name" value="F-box-like_dom_sf"/>
</dbReference>
<dbReference type="PANTHER" id="PTHR31639">
    <property type="entry name" value="F-BOX PROTEIN-LIKE"/>
    <property type="match status" value="1"/>
</dbReference>
<evidence type="ECO:0000313" key="2">
    <source>
        <dbReference type="EMBL" id="WMV39175.1"/>
    </source>
</evidence>
<evidence type="ECO:0000313" key="3">
    <source>
        <dbReference type="Proteomes" id="UP001234989"/>
    </source>
</evidence>
<gene>
    <name evidence="2" type="ORF">MTR67_032560</name>
</gene>
<keyword evidence="3" id="KW-1185">Reference proteome</keyword>
<dbReference type="InterPro" id="IPR001810">
    <property type="entry name" value="F-box_dom"/>
</dbReference>
<sequence length="495" mass="57587">MPKRRRYNGRRKQQKNSMDKISNLPIEIIHQIHSCLPRIDAVKTSILSKKWQSIWASHLRILLDEIDFGADYSRYTVTDKPKRDAFLTYLIKSLESRERPSEYNCDVDKLFLRMTVENSSVELLDHDFKNVIAGCPQIEQLHIQETEKLCTIVVSNPNMDFFGVQLLCSDDPFKLCDYWYSWFRDILESCALSKRLSLICDIEEVVLIPVEVTYILPVNDIKNLELEIISRHGTFQEVIDYFTWILPDLKTLSLTLGSTTKFFEVGSVFPMFFITVSVIVLDELHIYYIANAVLVERNDVKVLLAEVIHNPKSDQRVSWVEDQVNVRVRDHVSNRGGGQASSGSLNLNLLRLKMPKRRRYHGRKKPPKQPKNSVDRISNLPIEIIREIHSRLPWKYAVKTSILSKKWQSIWTSHPRILLDEIDFGVDYSEYSVTDKAKRDAFLTYLIKSLEIRERPSEYNCAVENLLLRMTVENSSAELLVNKWISVKYSILGLC</sequence>
<proteinExistence type="predicted"/>
<reference evidence="2" key="1">
    <citation type="submission" date="2023-08" db="EMBL/GenBank/DDBJ databases">
        <title>A de novo genome assembly of Solanum verrucosum Schlechtendal, a Mexican diploid species geographically isolated from the other diploid A-genome species in potato relatives.</title>
        <authorList>
            <person name="Hosaka K."/>
        </authorList>
    </citation>
    <scope>NUCLEOTIDE SEQUENCE</scope>
    <source>
        <tissue evidence="2">Young leaves</tissue>
    </source>
</reference>
<dbReference type="Proteomes" id="UP001234989">
    <property type="component" value="Chromosome 7"/>
</dbReference>
<dbReference type="PROSITE" id="PS50181">
    <property type="entry name" value="FBOX"/>
    <property type="match status" value="1"/>
</dbReference>
<dbReference type="SMART" id="SM00256">
    <property type="entry name" value="FBOX"/>
    <property type="match status" value="2"/>
</dbReference>
<dbReference type="EMBL" id="CP133618">
    <property type="protein sequence ID" value="WMV39175.1"/>
    <property type="molecule type" value="Genomic_DNA"/>
</dbReference>
<dbReference type="PANTHER" id="PTHR31639:SF214">
    <property type="entry name" value="F-BOX DOMAIN-CONTAINING PROTEIN"/>
    <property type="match status" value="1"/>
</dbReference>
<dbReference type="Pfam" id="PF00646">
    <property type="entry name" value="F-box"/>
    <property type="match status" value="2"/>
</dbReference>
<organism evidence="2 3">
    <name type="scientific">Solanum verrucosum</name>
    <dbReference type="NCBI Taxonomy" id="315347"/>
    <lineage>
        <taxon>Eukaryota</taxon>
        <taxon>Viridiplantae</taxon>
        <taxon>Streptophyta</taxon>
        <taxon>Embryophyta</taxon>
        <taxon>Tracheophyta</taxon>
        <taxon>Spermatophyta</taxon>
        <taxon>Magnoliopsida</taxon>
        <taxon>eudicotyledons</taxon>
        <taxon>Gunneridae</taxon>
        <taxon>Pentapetalae</taxon>
        <taxon>asterids</taxon>
        <taxon>lamiids</taxon>
        <taxon>Solanales</taxon>
        <taxon>Solanaceae</taxon>
        <taxon>Solanoideae</taxon>
        <taxon>Solaneae</taxon>
        <taxon>Solanum</taxon>
    </lineage>
</organism>
<protein>
    <recommendedName>
        <fullName evidence="1">F-box domain-containing protein</fullName>
    </recommendedName>
</protein>
<dbReference type="AlphaFoldDB" id="A0AAF0U4G4"/>
<dbReference type="SUPFAM" id="SSF81383">
    <property type="entry name" value="F-box domain"/>
    <property type="match status" value="2"/>
</dbReference>
<evidence type="ECO:0000259" key="1">
    <source>
        <dbReference type="PROSITE" id="PS50181"/>
    </source>
</evidence>
<name>A0AAF0U4G4_SOLVR</name>
<accession>A0AAF0U4G4</accession>
<feature type="domain" description="F-box" evidence="1">
    <location>
        <begin position="18"/>
        <end position="66"/>
    </location>
</feature>